<organism evidence="1">
    <name type="scientific">Pyricularia oryzae (strain Y34)</name>
    <name type="common">Rice blast fungus</name>
    <name type="synonym">Magnaporthe oryzae</name>
    <dbReference type="NCBI Taxonomy" id="1143189"/>
    <lineage>
        <taxon>Eukaryota</taxon>
        <taxon>Fungi</taxon>
        <taxon>Dikarya</taxon>
        <taxon>Ascomycota</taxon>
        <taxon>Pezizomycotina</taxon>
        <taxon>Sordariomycetes</taxon>
        <taxon>Sordariomycetidae</taxon>
        <taxon>Magnaporthales</taxon>
        <taxon>Pyriculariaceae</taxon>
        <taxon>Pyricularia</taxon>
    </lineage>
</organism>
<reference evidence="1" key="1">
    <citation type="journal article" date="2012" name="PLoS Genet.">
        <title>Comparative analysis of the genomes of two field isolates of the rice blast fungus Magnaporthe oryzae.</title>
        <authorList>
            <person name="Xue M."/>
            <person name="Yang J."/>
            <person name="Li Z."/>
            <person name="Hu S."/>
            <person name="Yao N."/>
            <person name="Dean R.A."/>
            <person name="Zhao W."/>
            <person name="Shen M."/>
            <person name="Zhang H."/>
            <person name="Li C."/>
            <person name="Liu L."/>
            <person name="Cao L."/>
            <person name="Xu X."/>
            <person name="Xing Y."/>
            <person name="Hsiang T."/>
            <person name="Zhang Z."/>
            <person name="Xu J.R."/>
            <person name="Peng Y.L."/>
        </authorList>
    </citation>
    <scope>NUCLEOTIDE SEQUENCE</scope>
    <source>
        <strain evidence="1">Y34</strain>
    </source>
</reference>
<accession>A0AA97PGP8</accession>
<dbReference type="EMBL" id="JH793015">
    <property type="protein sequence ID" value="ELQ33961.1"/>
    <property type="molecule type" value="Genomic_DNA"/>
</dbReference>
<dbReference type="AlphaFoldDB" id="A0AA97PGP8"/>
<protein>
    <submittedName>
        <fullName evidence="1">Uncharacterized protein</fullName>
    </submittedName>
</protein>
<sequence length="21" mass="2340">MTQDRLEVCLVGGDFLEEDAV</sequence>
<gene>
    <name evidence="1" type="ORF">OOU_Y34scaffold00834g2</name>
</gene>
<evidence type="ECO:0000313" key="1">
    <source>
        <dbReference type="EMBL" id="ELQ33961.1"/>
    </source>
</evidence>
<proteinExistence type="predicted"/>
<dbReference type="Proteomes" id="UP000011086">
    <property type="component" value="Unassembled WGS sequence"/>
</dbReference>
<name>A0AA97PGP8_PYRO3</name>